<dbReference type="GO" id="GO:0006352">
    <property type="term" value="P:DNA-templated transcription initiation"/>
    <property type="evidence" value="ECO:0007669"/>
    <property type="project" value="InterPro"/>
</dbReference>
<dbReference type="Gene3D" id="1.10.10.10">
    <property type="entry name" value="Winged helix-like DNA-binding domain superfamily/Winged helix DNA-binding domain"/>
    <property type="match status" value="1"/>
</dbReference>
<comment type="similarity">
    <text evidence="1">Belongs to the sigma-70 factor family. ECF subfamily.</text>
</comment>
<reference evidence="8 9" key="1">
    <citation type="submission" date="2021-01" db="EMBL/GenBank/DDBJ databases">
        <title>Whole genome shotgun sequence of Catellatospora coxensis NBRC 107359.</title>
        <authorList>
            <person name="Komaki H."/>
            <person name="Tamura T."/>
        </authorList>
    </citation>
    <scope>NUCLEOTIDE SEQUENCE [LARGE SCALE GENOMIC DNA]</scope>
    <source>
        <strain evidence="8 9">NBRC 107359</strain>
    </source>
</reference>
<dbReference type="InterPro" id="IPR013325">
    <property type="entry name" value="RNA_pol_sigma_r2"/>
</dbReference>
<keyword evidence="4" id="KW-0238">DNA-binding</keyword>
<evidence type="ECO:0000259" key="7">
    <source>
        <dbReference type="Pfam" id="PF08281"/>
    </source>
</evidence>
<dbReference type="SUPFAM" id="SSF88946">
    <property type="entry name" value="Sigma2 domain of RNA polymerase sigma factors"/>
    <property type="match status" value="1"/>
</dbReference>
<dbReference type="InterPro" id="IPR014284">
    <property type="entry name" value="RNA_pol_sigma-70_dom"/>
</dbReference>
<feature type="domain" description="RNA polymerase sigma factor 70 region 4 type 2" evidence="7">
    <location>
        <begin position="102"/>
        <end position="154"/>
    </location>
</feature>
<dbReference type="AlphaFoldDB" id="A0A8J3KMG5"/>
<dbReference type="InterPro" id="IPR014325">
    <property type="entry name" value="RNA_pol_sigma-E_actinobac"/>
</dbReference>
<dbReference type="InterPro" id="IPR007627">
    <property type="entry name" value="RNA_pol_sigma70_r2"/>
</dbReference>
<dbReference type="PANTHER" id="PTHR43133">
    <property type="entry name" value="RNA POLYMERASE ECF-TYPE SIGMA FACTO"/>
    <property type="match status" value="1"/>
</dbReference>
<keyword evidence="9" id="KW-1185">Reference proteome</keyword>
<evidence type="ECO:0000256" key="5">
    <source>
        <dbReference type="ARBA" id="ARBA00023163"/>
    </source>
</evidence>
<gene>
    <name evidence="8" type="ORF">Cco03nite_19580</name>
</gene>
<dbReference type="Pfam" id="PF04542">
    <property type="entry name" value="Sigma70_r2"/>
    <property type="match status" value="1"/>
</dbReference>
<dbReference type="CDD" id="cd06171">
    <property type="entry name" value="Sigma70_r4"/>
    <property type="match status" value="1"/>
</dbReference>
<keyword evidence="3" id="KW-0731">Sigma factor</keyword>
<proteinExistence type="inferred from homology"/>
<evidence type="ECO:0008006" key="10">
    <source>
        <dbReference type="Google" id="ProtNLM"/>
    </source>
</evidence>
<dbReference type="InterPro" id="IPR013324">
    <property type="entry name" value="RNA_pol_sigma_r3/r4-like"/>
</dbReference>
<dbReference type="InterPro" id="IPR039425">
    <property type="entry name" value="RNA_pol_sigma-70-like"/>
</dbReference>
<sequence length="174" mass="19008">MRSRDAYAGLADLVAARGPALLATATLLSGGRTAGEDLLQAALERMMRAWRRIDGDTEGYLRRTMYHLAVDSWRLRLRRREVVATVEPPAHSDGTDRLALRHALVQALAQLPPRQRAVLVLRYWEQLSEAEAAAALGCSVGTVKSSASRGLARLREITAAWALDESPLRIGAPS</sequence>
<evidence type="ECO:0000256" key="1">
    <source>
        <dbReference type="ARBA" id="ARBA00010641"/>
    </source>
</evidence>
<dbReference type="NCBIfam" id="TIGR02983">
    <property type="entry name" value="SigE-fam_strep"/>
    <property type="match status" value="1"/>
</dbReference>
<evidence type="ECO:0000256" key="4">
    <source>
        <dbReference type="ARBA" id="ARBA00023125"/>
    </source>
</evidence>
<dbReference type="InterPro" id="IPR013249">
    <property type="entry name" value="RNA_pol_sigma70_r4_t2"/>
</dbReference>
<protein>
    <recommendedName>
        <fullName evidence="10">RNA polymerase sigma-70 factor (Sigma-E family)</fullName>
    </recommendedName>
</protein>
<dbReference type="RefSeq" id="WP_239167256.1">
    <property type="nucleotide sequence ID" value="NZ_BAAALC010000031.1"/>
</dbReference>
<dbReference type="PANTHER" id="PTHR43133:SF50">
    <property type="entry name" value="ECF RNA POLYMERASE SIGMA FACTOR SIGM"/>
    <property type="match status" value="1"/>
</dbReference>
<dbReference type="Proteomes" id="UP000630887">
    <property type="component" value="Unassembled WGS sequence"/>
</dbReference>
<evidence type="ECO:0000256" key="2">
    <source>
        <dbReference type="ARBA" id="ARBA00023015"/>
    </source>
</evidence>
<dbReference type="Gene3D" id="1.10.1740.10">
    <property type="match status" value="1"/>
</dbReference>
<dbReference type="InterPro" id="IPR036388">
    <property type="entry name" value="WH-like_DNA-bd_sf"/>
</dbReference>
<dbReference type="GO" id="GO:0003677">
    <property type="term" value="F:DNA binding"/>
    <property type="evidence" value="ECO:0007669"/>
    <property type="project" value="UniProtKB-KW"/>
</dbReference>
<accession>A0A8J3KMG5</accession>
<evidence type="ECO:0000313" key="8">
    <source>
        <dbReference type="EMBL" id="GIG05258.1"/>
    </source>
</evidence>
<organism evidence="8 9">
    <name type="scientific">Catellatospora coxensis</name>
    <dbReference type="NCBI Taxonomy" id="310354"/>
    <lineage>
        <taxon>Bacteria</taxon>
        <taxon>Bacillati</taxon>
        <taxon>Actinomycetota</taxon>
        <taxon>Actinomycetes</taxon>
        <taxon>Micromonosporales</taxon>
        <taxon>Micromonosporaceae</taxon>
        <taxon>Catellatospora</taxon>
    </lineage>
</organism>
<dbReference type="EMBL" id="BONI01000013">
    <property type="protein sequence ID" value="GIG05258.1"/>
    <property type="molecule type" value="Genomic_DNA"/>
</dbReference>
<dbReference type="GO" id="GO:0016987">
    <property type="term" value="F:sigma factor activity"/>
    <property type="evidence" value="ECO:0007669"/>
    <property type="project" value="UniProtKB-KW"/>
</dbReference>
<keyword evidence="2" id="KW-0805">Transcription regulation</keyword>
<dbReference type="SUPFAM" id="SSF88659">
    <property type="entry name" value="Sigma3 and sigma4 domains of RNA polymerase sigma factors"/>
    <property type="match status" value="1"/>
</dbReference>
<evidence type="ECO:0000259" key="6">
    <source>
        <dbReference type="Pfam" id="PF04542"/>
    </source>
</evidence>
<evidence type="ECO:0000313" key="9">
    <source>
        <dbReference type="Proteomes" id="UP000630887"/>
    </source>
</evidence>
<comment type="caution">
    <text evidence="8">The sequence shown here is derived from an EMBL/GenBank/DDBJ whole genome shotgun (WGS) entry which is preliminary data.</text>
</comment>
<dbReference type="NCBIfam" id="TIGR02937">
    <property type="entry name" value="sigma70-ECF"/>
    <property type="match status" value="1"/>
</dbReference>
<keyword evidence="5" id="KW-0804">Transcription</keyword>
<name>A0A8J3KMG5_9ACTN</name>
<evidence type="ECO:0000256" key="3">
    <source>
        <dbReference type="ARBA" id="ARBA00023082"/>
    </source>
</evidence>
<feature type="domain" description="RNA polymerase sigma-70 region 2" evidence="6">
    <location>
        <begin position="13"/>
        <end position="75"/>
    </location>
</feature>
<dbReference type="Pfam" id="PF08281">
    <property type="entry name" value="Sigma70_r4_2"/>
    <property type="match status" value="1"/>
</dbReference>